<evidence type="ECO:0000256" key="1">
    <source>
        <dbReference type="ARBA" id="ARBA00023015"/>
    </source>
</evidence>
<keyword evidence="3" id="KW-0804">Transcription</keyword>
<proteinExistence type="predicted"/>
<feature type="non-terminal residue" evidence="5">
    <location>
        <position position="1"/>
    </location>
</feature>
<sequence length="212" mass="23675">QYESGHKLPAERTLSNELGVSRGTIREAMGNLARMGVIEIRHGSGAYVREIQREAIPGTFLPPDFNNVALTDILVARKAIETTAAKLACTHITKAQIKELTHLIGCMEVSLENLPMFLKYDMDFHYAIVRAADNRPLEMAFEAIYEYHKYSVVFTSRNPGDEAVALKYHWRMLDALKRRDGVEAMAAVGEHLEAMVETAGKPGGKSTKRKKT</sequence>
<evidence type="ECO:0000313" key="5">
    <source>
        <dbReference type="EMBL" id="OFW32381.1"/>
    </source>
</evidence>
<dbReference type="PROSITE" id="PS50949">
    <property type="entry name" value="HTH_GNTR"/>
    <property type="match status" value="1"/>
</dbReference>
<dbReference type="GO" id="GO:0003677">
    <property type="term" value="F:DNA binding"/>
    <property type="evidence" value="ECO:0007669"/>
    <property type="project" value="UniProtKB-KW"/>
</dbReference>
<name>A0A1F2UH58_9ACTN</name>
<accession>A0A1F2UH58</accession>
<dbReference type="InterPro" id="IPR036388">
    <property type="entry name" value="WH-like_DNA-bd_sf"/>
</dbReference>
<dbReference type="EMBL" id="MELI01000097">
    <property type="protein sequence ID" value="OFW32381.1"/>
    <property type="molecule type" value="Genomic_DNA"/>
</dbReference>
<dbReference type="GO" id="GO:0003700">
    <property type="term" value="F:DNA-binding transcription factor activity"/>
    <property type="evidence" value="ECO:0007669"/>
    <property type="project" value="InterPro"/>
</dbReference>
<evidence type="ECO:0000259" key="4">
    <source>
        <dbReference type="PROSITE" id="PS50949"/>
    </source>
</evidence>
<dbReference type="CDD" id="cd07377">
    <property type="entry name" value="WHTH_GntR"/>
    <property type="match status" value="1"/>
</dbReference>
<dbReference type="SMART" id="SM00345">
    <property type="entry name" value="HTH_GNTR"/>
    <property type="match status" value="1"/>
</dbReference>
<keyword evidence="1" id="KW-0805">Transcription regulation</keyword>
<dbReference type="Gene3D" id="1.20.120.530">
    <property type="entry name" value="GntR ligand-binding domain-like"/>
    <property type="match status" value="1"/>
</dbReference>
<evidence type="ECO:0000256" key="3">
    <source>
        <dbReference type="ARBA" id="ARBA00023163"/>
    </source>
</evidence>
<dbReference type="SUPFAM" id="SSF46785">
    <property type="entry name" value="Winged helix' DNA-binding domain"/>
    <property type="match status" value="1"/>
</dbReference>
<dbReference type="InterPro" id="IPR008920">
    <property type="entry name" value="TF_FadR/GntR_C"/>
</dbReference>
<reference evidence="5 6" key="1">
    <citation type="journal article" date="2016" name="Nat. Commun.">
        <title>Thousands of microbial genomes shed light on interconnected biogeochemical processes in an aquifer system.</title>
        <authorList>
            <person name="Anantharaman K."/>
            <person name="Brown C.T."/>
            <person name="Hug L.A."/>
            <person name="Sharon I."/>
            <person name="Castelle C.J."/>
            <person name="Probst A.J."/>
            <person name="Thomas B.C."/>
            <person name="Singh A."/>
            <person name="Wilkins M.J."/>
            <person name="Karaoz U."/>
            <person name="Brodie E.L."/>
            <person name="Williams K.H."/>
            <person name="Hubbard S.S."/>
            <person name="Banfield J.F."/>
        </authorList>
    </citation>
    <scope>NUCLEOTIDE SEQUENCE [LARGE SCALE GENOMIC DNA]</scope>
</reference>
<organism evidence="5 6">
    <name type="scientific">Candidatus Aquicultor primus</name>
    <dbReference type="NCBI Taxonomy" id="1797195"/>
    <lineage>
        <taxon>Bacteria</taxon>
        <taxon>Bacillati</taxon>
        <taxon>Actinomycetota</taxon>
        <taxon>Candidatus Aquicultoria</taxon>
        <taxon>Candidatus Aquicultorales</taxon>
        <taxon>Candidatus Aquicultoraceae</taxon>
        <taxon>Candidatus Aquicultor</taxon>
    </lineage>
</organism>
<dbReference type="PANTHER" id="PTHR43537">
    <property type="entry name" value="TRANSCRIPTIONAL REGULATOR, GNTR FAMILY"/>
    <property type="match status" value="1"/>
</dbReference>
<dbReference type="InterPro" id="IPR011711">
    <property type="entry name" value="GntR_C"/>
</dbReference>
<dbReference type="AlphaFoldDB" id="A0A1F2UH58"/>
<gene>
    <name evidence="5" type="ORF">A2074_07095</name>
</gene>
<protein>
    <recommendedName>
        <fullName evidence="4">HTH gntR-type domain-containing protein</fullName>
    </recommendedName>
</protein>
<feature type="domain" description="HTH gntR-type" evidence="4">
    <location>
        <begin position="1"/>
        <end position="51"/>
    </location>
</feature>
<evidence type="ECO:0000313" key="6">
    <source>
        <dbReference type="Proteomes" id="UP000178086"/>
    </source>
</evidence>
<evidence type="ECO:0000256" key="2">
    <source>
        <dbReference type="ARBA" id="ARBA00023125"/>
    </source>
</evidence>
<keyword evidence="2" id="KW-0238">DNA-binding</keyword>
<dbReference type="InterPro" id="IPR000524">
    <property type="entry name" value="Tscrpt_reg_HTH_GntR"/>
</dbReference>
<dbReference type="InterPro" id="IPR036390">
    <property type="entry name" value="WH_DNA-bd_sf"/>
</dbReference>
<dbReference type="Gene3D" id="1.10.10.10">
    <property type="entry name" value="Winged helix-like DNA-binding domain superfamily/Winged helix DNA-binding domain"/>
    <property type="match status" value="1"/>
</dbReference>
<dbReference type="Pfam" id="PF00392">
    <property type="entry name" value="GntR"/>
    <property type="match status" value="1"/>
</dbReference>
<comment type="caution">
    <text evidence="5">The sequence shown here is derived from an EMBL/GenBank/DDBJ whole genome shotgun (WGS) entry which is preliminary data.</text>
</comment>
<dbReference type="SUPFAM" id="SSF48008">
    <property type="entry name" value="GntR ligand-binding domain-like"/>
    <property type="match status" value="1"/>
</dbReference>
<dbReference type="Pfam" id="PF07729">
    <property type="entry name" value="FCD"/>
    <property type="match status" value="1"/>
</dbReference>
<dbReference type="PRINTS" id="PR00035">
    <property type="entry name" value="HTHGNTR"/>
</dbReference>
<dbReference type="PANTHER" id="PTHR43537:SF5">
    <property type="entry name" value="UXU OPERON TRANSCRIPTIONAL REGULATOR"/>
    <property type="match status" value="1"/>
</dbReference>
<dbReference type="SMART" id="SM00895">
    <property type="entry name" value="FCD"/>
    <property type="match status" value="1"/>
</dbReference>
<dbReference type="Proteomes" id="UP000178086">
    <property type="component" value="Unassembled WGS sequence"/>
</dbReference>